<feature type="non-terminal residue" evidence="1">
    <location>
        <position position="1"/>
    </location>
</feature>
<evidence type="ECO:0000313" key="1">
    <source>
        <dbReference type="EMBL" id="EGZ25901.1"/>
    </source>
</evidence>
<dbReference type="Proteomes" id="UP000002640">
    <property type="component" value="Unassembled WGS sequence"/>
</dbReference>
<dbReference type="EMBL" id="JH159152">
    <property type="protein sequence ID" value="EGZ25901.1"/>
    <property type="molecule type" value="Genomic_DNA"/>
</dbReference>
<dbReference type="RefSeq" id="XP_009521189.1">
    <property type="nucleotide sequence ID" value="XM_009522894.1"/>
</dbReference>
<name>G4Z1J0_PHYSP</name>
<dbReference type="GeneID" id="20656190"/>
<keyword evidence="2" id="KW-1185">Reference proteome</keyword>
<dbReference type="KEGG" id="psoj:PHYSODRAFT_487693"/>
<reference evidence="1 2" key="1">
    <citation type="journal article" date="2006" name="Science">
        <title>Phytophthora genome sequences uncover evolutionary origins and mechanisms of pathogenesis.</title>
        <authorList>
            <person name="Tyler B.M."/>
            <person name="Tripathy S."/>
            <person name="Zhang X."/>
            <person name="Dehal P."/>
            <person name="Jiang R.H."/>
            <person name="Aerts A."/>
            <person name="Arredondo F.D."/>
            <person name="Baxter L."/>
            <person name="Bensasson D."/>
            <person name="Beynon J.L."/>
            <person name="Chapman J."/>
            <person name="Damasceno C.M."/>
            <person name="Dorrance A.E."/>
            <person name="Dou D."/>
            <person name="Dickerman A.W."/>
            <person name="Dubchak I.L."/>
            <person name="Garbelotto M."/>
            <person name="Gijzen M."/>
            <person name="Gordon S.G."/>
            <person name="Govers F."/>
            <person name="Grunwald N.J."/>
            <person name="Huang W."/>
            <person name="Ivors K.L."/>
            <person name="Jones R.W."/>
            <person name="Kamoun S."/>
            <person name="Krampis K."/>
            <person name="Lamour K.H."/>
            <person name="Lee M.K."/>
            <person name="McDonald W.H."/>
            <person name="Medina M."/>
            <person name="Meijer H.J."/>
            <person name="Nordberg E.K."/>
            <person name="Maclean D.J."/>
            <person name="Ospina-Giraldo M.D."/>
            <person name="Morris P.F."/>
            <person name="Phuntumart V."/>
            <person name="Putnam N.H."/>
            <person name="Rash S."/>
            <person name="Rose J.K."/>
            <person name="Sakihama Y."/>
            <person name="Salamov A.A."/>
            <person name="Savidor A."/>
            <person name="Scheuring C.F."/>
            <person name="Smith B.M."/>
            <person name="Sobral B.W."/>
            <person name="Terry A."/>
            <person name="Torto-Alalibo T.A."/>
            <person name="Win J."/>
            <person name="Xu Z."/>
            <person name="Zhang H."/>
            <person name="Grigoriev I.V."/>
            <person name="Rokhsar D.S."/>
            <person name="Boore J.L."/>
        </authorList>
    </citation>
    <scope>NUCLEOTIDE SEQUENCE [LARGE SCALE GENOMIC DNA]</scope>
    <source>
        <strain evidence="1 2">P6497</strain>
    </source>
</reference>
<proteinExistence type="predicted"/>
<sequence>EETIRNNAMGETDDRIAPPSTTFSQALFRQWYRLRWKMAFTDDIIIPEFESNSSWR</sequence>
<evidence type="ECO:0000313" key="2">
    <source>
        <dbReference type="Proteomes" id="UP000002640"/>
    </source>
</evidence>
<dbReference type="AlphaFoldDB" id="G4Z1J0"/>
<dbReference type="InParanoid" id="G4Z1J0"/>
<organism evidence="1 2">
    <name type="scientific">Phytophthora sojae (strain P6497)</name>
    <name type="common">Soybean stem and root rot agent</name>
    <name type="synonym">Phytophthora megasperma f. sp. glycines</name>
    <dbReference type="NCBI Taxonomy" id="1094619"/>
    <lineage>
        <taxon>Eukaryota</taxon>
        <taxon>Sar</taxon>
        <taxon>Stramenopiles</taxon>
        <taxon>Oomycota</taxon>
        <taxon>Peronosporomycetes</taxon>
        <taxon>Peronosporales</taxon>
        <taxon>Peronosporaceae</taxon>
        <taxon>Phytophthora</taxon>
    </lineage>
</organism>
<gene>
    <name evidence="1" type="ORF">PHYSODRAFT_487693</name>
</gene>
<protein>
    <submittedName>
        <fullName evidence="1">Uncharacterized protein</fullName>
    </submittedName>
</protein>
<accession>G4Z1J0</accession>